<reference evidence="2 3" key="1">
    <citation type="journal article" date="2018" name="PLoS Genet.">
        <title>Population sequencing reveals clonal diversity and ancestral inbreeding in the grapevine cultivar Chardonnay.</title>
        <authorList>
            <person name="Roach M.J."/>
            <person name="Johnson D.L."/>
            <person name="Bohlmann J."/>
            <person name="van Vuuren H.J."/>
            <person name="Jones S.J."/>
            <person name="Pretorius I.S."/>
            <person name="Schmidt S.A."/>
            <person name="Borneman A.R."/>
        </authorList>
    </citation>
    <scope>NUCLEOTIDE SEQUENCE [LARGE SCALE GENOMIC DNA]</scope>
    <source>
        <strain evidence="3">cv. Chardonnay</strain>
        <tissue evidence="2">Leaf</tissue>
    </source>
</reference>
<dbReference type="Proteomes" id="UP000288805">
    <property type="component" value="Unassembled WGS sequence"/>
</dbReference>
<dbReference type="AlphaFoldDB" id="A0A438CBA6"/>
<organism evidence="2 3">
    <name type="scientific">Vitis vinifera</name>
    <name type="common">Grape</name>
    <dbReference type="NCBI Taxonomy" id="29760"/>
    <lineage>
        <taxon>Eukaryota</taxon>
        <taxon>Viridiplantae</taxon>
        <taxon>Streptophyta</taxon>
        <taxon>Embryophyta</taxon>
        <taxon>Tracheophyta</taxon>
        <taxon>Spermatophyta</taxon>
        <taxon>Magnoliopsida</taxon>
        <taxon>eudicotyledons</taxon>
        <taxon>Gunneridae</taxon>
        <taxon>Pentapetalae</taxon>
        <taxon>rosids</taxon>
        <taxon>Vitales</taxon>
        <taxon>Vitaceae</taxon>
        <taxon>Viteae</taxon>
        <taxon>Vitis</taxon>
    </lineage>
</organism>
<accession>A0A438CBA6</accession>
<evidence type="ECO:0000256" key="1">
    <source>
        <dbReference type="SAM" id="MobiDB-lite"/>
    </source>
</evidence>
<protein>
    <submittedName>
        <fullName evidence="2">Uncharacterized protein</fullName>
    </submittedName>
</protein>
<feature type="region of interest" description="Disordered" evidence="1">
    <location>
        <begin position="1"/>
        <end position="64"/>
    </location>
</feature>
<name>A0A438CBA6_VITVI</name>
<proteinExistence type="predicted"/>
<evidence type="ECO:0000313" key="3">
    <source>
        <dbReference type="Proteomes" id="UP000288805"/>
    </source>
</evidence>
<comment type="caution">
    <text evidence="2">The sequence shown here is derived from an EMBL/GenBank/DDBJ whole genome shotgun (WGS) entry which is preliminary data.</text>
</comment>
<evidence type="ECO:0000313" key="2">
    <source>
        <dbReference type="EMBL" id="RVW20525.1"/>
    </source>
</evidence>
<dbReference type="EMBL" id="QGNW01002360">
    <property type="protein sequence ID" value="RVW20525.1"/>
    <property type="molecule type" value="Genomic_DNA"/>
</dbReference>
<gene>
    <name evidence="2" type="ORF">CK203_115287</name>
</gene>
<sequence length="64" mass="7051">MYETRRPPTTLGVSTSHPKRSVRRPPTKKAKVSSLGESSAPPQPQAPAIEFRIPSRMTPKAIIK</sequence>
<feature type="compositionally biased region" description="Basic residues" evidence="1">
    <location>
        <begin position="17"/>
        <end position="31"/>
    </location>
</feature>